<keyword evidence="1" id="KW-0812">Transmembrane</keyword>
<evidence type="ECO:0000313" key="2">
    <source>
        <dbReference type="EMBL" id="PIC30095.1"/>
    </source>
</evidence>
<feature type="transmembrane region" description="Helical" evidence="1">
    <location>
        <begin position="419"/>
        <end position="440"/>
    </location>
</feature>
<keyword evidence="1" id="KW-0472">Membrane</keyword>
<dbReference type="EMBL" id="PDUG01000005">
    <property type="protein sequence ID" value="PIC30095.1"/>
    <property type="molecule type" value="Genomic_DNA"/>
</dbReference>
<feature type="transmembrane region" description="Helical" evidence="1">
    <location>
        <begin position="263"/>
        <end position="284"/>
    </location>
</feature>
<feature type="transmembrane region" description="Helical" evidence="1">
    <location>
        <begin position="367"/>
        <end position="385"/>
    </location>
</feature>
<name>A0A2G5TS06_9PELO</name>
<dbReference type="Proteomes" id="UP000230233">
    <property type="component" value="Chromosome V"/>
</dbReference>
<reference evidence="3" key="1">
    <citation type="submission" date="2017-10" db="EMBL/GenBank/DDBJ databases">
        <title>Rapid genome shrinkage in a self-fertile nematode reveals novel sperm competition proteins.</title>
        <authorList>
            <person name="Yin D."/>
            <person name="Schwarz E.M."/>
            <person name="Thomas C.G."/>
            <person name="Felde R.L."/>
            <person name="Korf I.F."/>
            <person name="Cutter A.D."/>
            <person name="Schartner C.M."/>
            <person name="Ralston E.J."/>
            <person name="Meyer B.J."/>
            <person name="Haag E.S."/>
        </authorList>
    </citation>
    <scope>NUCLEOTIDE SEQUENCE [LARGE SCALE GENOMIC DNA]</scope>
    <source>
        <strain evidence="3">JU1422</strain>
    </source>
</reference>
<keyword evidence="1" id="KW-1133">Transmembrane helix</keyword>
<evidence type="ECO:0000256" key="1">
    <source>
        <dbReference type="SAM" id="Phobius"/>
    </source>
</evidence>
<feature type="transmembrane region" description="Helical" evidence="1">
    <location>
        <begin position="318"/>
        <end position="336"/>
    </location>
</feature>
<feature type="transmembrane region" description="Helical" evidence="1">
    <location>
        <begin position="464"/>
        <end position="484"/>
    </location>
</feature>
<gene>
    <name evidence="2" type="primary">Cnig_chr_V.g21454</name>
    <name evidence="2" type="ORF">B9Z55_021454</name>
</gene>
<keyword evidence="3" id="KW-1185">Reference proteome</keyword>
<protein>
    <submittedName>
        <fullName evidence="2">Uncharacterized protein</fullName>
    </submittedName>
</protein>
<accession>A0A2G5TS06</accession>
<organism evidence="2 3">
    <name type="scientific">Caenorhabditis nigoni</name>
    <dbReference type="NCBI Taxonomy" id="1611254"/>
    <lineage>
        <taxon>Eukaryota</taxon>
        <taxon>Metazoa</taxon>
        <taxon>Ecdysozoa</taxon>
        <taxon>Nematoda</taxon>
        <taxon>Chromadorea</taxon>
        <taxon>Rhabditida</taxon>
        <taxon>Rhabditina</taxon>
        <taxon>Rhabditomorpha</taxon>
        <taxon>Rhabditoidea</taxon>
        <taxon>Rhabditidae</taxon>
        <taxon>Peloderinae</taxon>
        <taxon>Caenorhabditis</taxon>
    </lineage>
</organism>
<sequence length="489" mass="59312">MLIFYRFLVYSSARKIDFHAFFQTMRLLLITLLILHSIPLNNANSIYEFSQPQLLILRNHSVKTWVEKGPLDPNRTDVRFLFHSSQFGFKNPNFIQNVSEFLMDNAFSTFHLISKATDDILENSENFSNFPEKPTLWIIDFQSKDYAKIFPQFEIRHQSCDEFEFFEKFGKNRYFQKFDLLLLETYSECGWKFYEKISKKSDFISRILSWQWKFFDIVLFESDETTDFTYSPNPEYREEFLQLENIKKQRYFQNDYMDALHQTAWICSIFLFFGEILAVLIVSFRWMSWENADRDNIYFSLRRIFFIYMTKSKPMKKGQFYLLFAHFCHIVTFMHYQPNWIYFFRQVMNLEMVYNLAKYFVEDSREVIWPLIVANEIFDMFRVLLFRTTEHLPFELQMLKICQTLHDFVLLNQYPQFSVLIWLLVILSLQIDSFSAYFHYPPLTWTVPIFDIAPTEVPKNRYMIYSRHVAAAFALFIFWLYLCFLRGDI</sequence>
<comment type="caution">
    <text evidence="2">The sequence shown here is derived from an EMBL/GenBank/DDBJ whole genome shotgun (WGS) entry which is preliminary data.</text>
</comment>
<dbReference type="AlphaFoldDB" id="A0A2G5TS06"/>
<evidence type="ECO:0000313" key="3">
    <source>
        <dbReference type="Proteomes" id="UP000230233"/>
    </source>
</evidence>
<proteinExistence type="predicted"/>